<proteinExistence type="predicted"/>
<sequence length="69" mass="7739">MLNCGFYCFDNGAVVTHHGLKRLGGLSADNNFLEMNMFTILDKKQATQVSGGDTTHKMLEKMEREKNSN</sequence>
<evidence type="ECO:0000313" key="2">
    <source>
        <dbReference type="Proteomes" id="UP000310249"/>
    </source>
</evidence>
<name>A0A5S3WI20_9GAMM</name>
<reference evidence="2" key="2">
    <citation type="submission" date="2019-06" db="EMBL/GenBank/DDBJ databases">
        <title>Co-occurence of chitin degradation, pigmentation and bioactivity in marine Pseudoalteromonas.</title>
        <authorList>
            <person name="Sonnenschein E.C."/>
            <person name="Bech P.K."/>
        </authorList>
    </citation>
    <scope>NUCLEOTIDE SEQUENCE [LARGE SCALE GENOMIC DNA]</scope>
    <source>
        <strain evidence="2">S2676</strain>
    </source>
</reference>
<comment type="caution">
    <text evidence="1">The sequence shown here is derived from an EMBL/GenBank/DDBJ whole genome shotgun (WGS) entry which is preliminary data.</text>
</comment>
<protein>
    <submittedName>
        <fullName evidence="1">Uncharacterized protein</fullName>
    </submittedName>
</protein>
<reference evidence="1 2" key="1">
    <citation type="submission" date="2018-01" db="EMBL/GenBank/DDBJ databases">
        <authorList>
            <person name="Paulsen S."/>
            <person name="Gram L.K."/>
        </authorList>
    </citation>
    <scope>NUCLEOTIDE SEQUENCE [LARGE SCALE GENOMIC DNA]</scope>
    <source>
        <strain evidence="1 2">S2676</strain>
    </source>
</reference>
<dbReference type="Proteomes" id="UP000310249">
    <property type="component" value="Unassembled WGS sequence"/>
</dbReference>
<gene>
    <name evidence="1" type="ORF">CWB99_17490</name>
</gene>
<accession>A0A5S3WI20</accession>
<dbReference type="EMBL" id="PNCI01000042">
    <property type="protein sequence ID" value="TMP26659.1"/>
    <property type="molecule type" value="Genomic_DNA"/>
</dbReference>
<evidence type="ECO:0000313" key="1">
    <source>
        <dbReference type="EMBL" id="TMP26659.1"/>
    </source>
</evidence>
<organism evidence="1 2">
    <name type="scientific">Pseudoalteromonas rubra</name>
    <dbReference type="NCBI Taxonomy" id="43658"/>
    <lineage>
        <taxon>Bacteria</taxon>
        <taxon>Pseudomonadati</taxon>
        <taxon>Pseudomonadota</taxon>
        <taxon>Gammaproteobacteria</taxon>
        <taxon>Alteromonadales</taxon>
        <taxon>Pseudoalteromonadaceae</taxon>
        <taxon>Pseudoalteromonas</taxon>
    </lineage>
</organism>
<dbReference type="AlphaFoldDB" id="A0A5S3WI20"/>